<dbReference type="Proteomes" id="UP000298649">
    <property type="component" value="Chromosome linear"/>
</dbReference>
<protein>
    <submittedName>
        <fullName evidence="2">Uncharacterized protein</fullName>
    </submittedName>
</protein>
<evidence type="ECO:0000313" key="3">
    <source>
        <dbReference type="Proteomes" id="UP000298649"/>
    </source>
</evidence>
<feature type="transmembrane region" description="Helical" evidence="1">
    <location>
        <begin position="105"/>
        <end position="128"/>
    </location>
</feature>
<gene>
    <name evidence="2" type="ORF">CFBP7129_15825</name>
</gene>
<dbReference type="EMBL" id="CP039923">
    <property type="protein sequence ID" value="QCL95754.1"/>
    <property type="molecule type" value="Genomic_DNA"/>
</dbReference>
<evidence type="ECO:0000313" key="2">
    <source>
        <dbReference type="EMBL" id="QCL95754.1"/>
    </source>
</evidence>
<accession>A0A4D7YXG9</accession>
<reference evidence="2 3" key="1">
    <citation type="submission" date="2019-04" db="EMBL/GenBank/DDBJ databases">
        <title>Complete genome sequence of Agrobacterium tumefaciens CFBP7129.</title>
        <authorList>
            <person name="Haryono M."/>
            <person name="Lin Y.-C."/>
            <person name="Lai E.-M."/>
            <person name="Kuo C.-H."/>
        </authorList>
    </citation>
    <scope>NUCLEOTIDE SEQUENCE [LARGE SCALE GENOMIC DNA]</scope>
    <source>
        <strain evidence="2 3">CFBP7129</strain>
    </source>
</reference>
<sequence length="148" mass="16410">MSNNQGSQQSDAGENNKTGNAQTEWLPVIHATLGTCTLIGAGIGGMLHFLNVGEGHPEYQMFVLRTSAFILILIFFLLIMATLLVVTVEAGKLERQHSERKYLKFVIRCLTAVFAFLLFISAYGIFVTGGEFFIKGLKEYFDILKAAR</sequence>
<proteinExistence type="predicted"/>
<dbReference type="RefSeq" id="WP_137004655.1">
    <property type="nucleotide sequence ID" value="NZ_CP039923.1"/>
</dbReference>
<keyword evidence="1" id="KW-1133">Transmembrane helix</keyword>
<evidence type="ECO:0000256" key="1">
    <source>
        <dbReference type="SAM" id="Phobius"/>
    </source>
</evidence>
<dbReference type="AlphaFoldDB" id="A0A4D7YXG9"/>
<keyword evidence="1" id="KW-0812">Transmembrane</keyword>
<name>A0A4D7YXG9_AGRTU</name>
<keyword evidence="1" id="KW-0472">Membrane</keyword>
<feature type="transmembrane region" description="Helical" evidence="1">
    <location>
        <begin position="28"/>
        <end position="50"/>
    </location>
</feature>
<organism evidence="2 3">
    <name type="scientific">Agrobacterium tumefaciens</name>
    <dbReference type="NCBI Taxonomy" id="358"/>
    <lineage>
        <taxon>Bacteria</taxon>
        <taxon>Pseudomonadati</taxon>
        <taxon>Pseudomonadota</taxon>
        <taxon>Alphaproteobacteria</taxon>
        <taxon>Hyphomicrobiales</taxon>
        <taxon>Rhizobiaceae</taxon>
        <taxon>Rhizobium/Agrobacterium group</taxon>
        <taxon>Agrobacterium</taxon>
        <taxon>Agrobacterium tumefaciens complex</taxon>
    </lineage>
</organism>
<feature type="transmembrane region" description="Helical" evidence="1">
    <location>
        <begin position="62"/>
        <end position="85"/>
    </location>
</feature>